<evidence type="ECO:0000313" key="2">
    <source>
        <dbReference type="Proteomes" id="UP000789396"/>
    </source>
</evidence>
<dbReference type="EMBL" id="CAJVPZ010017284">
    <property type="protein sequence ID" value="CAG8679490.1"/>
    <property type="molecule type" value="Genomic_DNA"/>
</dbReference>
<keyword evidence="2" id="KW-1185">Reference proteome</keyword>
<gene>
    <name evidence="1" type="ORF">RFULGI_LOCUS9556</name>
</gene>
<dbReference type="Proteomes" id="UP000789396">
    <property type="component" value="Unassembled WGS sequence"/>
</dbReference>
<proteinExistence type="predicted"/>
<sequence length="202" mass="23246">MVNTNKWLNDKIPADKRKQITNLKIYSSNGHNLFGKTSIEYYGILEGELDLNEFVSLQYLHITGSEKQQQKLTSLKVDKCTKLTEIMINYTTLGYLYLGNKPDLVSANFKRNIKLNFCDNELKDQVGKLTTLILTKDVGDLKLETKKIKEKSLEYQLDVTRNCLDKGNQLWLESLQDAQEEVLRSNSAYARKQLERCKDGAN</sequence>
<evidence type="ECO:0000313" key="1">
    <source>
        <dbReference type="EMBL" id="CAG8679490.1"/>
    </source>
</evidence>
<comment type="caution">
    <text evidence="1">The sequence shown here is derived from an EMBL/GenBank/DDBJ whole genome shotgun (WGS) entry which is preliminary data.</text>
</comment>
<accession>A0A9N9EIA7</accession>
<protein>
    <submittedName>
        <fullName evidence="1">9604_t:CDS:1</fullName>
    </submittedName>
</protein>
<organism evidence="1 2">
    <name type="scientific">Racocetra fulgida</name>
    <dbReference type="NCBI Taxonomy" id="60492"/>
    <lineage>
        <taxon>Eukaryota</taxon>
        <taxon>Fungi</taxon>
        <taxon>Fungi incertae sedis</taxon>
        <taxon>Mucoromycota</taxon>
        <taxon>Glomeromycotina</taxon>
        <taxon>Glomeromycetes</taxon>
        <taxon>Diversisporales</taxon>
        <taxon>Gigasporaceae</taxon>
        <taxon>Racocetra</taxon>
    </lineage>
</organism>
<dbReference type="AlphaFoldDB" id="A0A9N9EIA7"/>
<reference evidence="1" key="1">
    <citation type="submission" date="2021-06" db="EMBL/GenBank/DDBJ databases">
        <authorList>
            <person name="Kallberg Y."/>
            <person name="Tangrot J."/>
            <person name="Rosling A."/>
        </authorList>
    </citation>
    <scope>NUCLEOTIDE SEQUENCE</scope>
    <source>
        <strain evidence="1">IN212</strain>
    </source>
</reference>
<name>A0A9N9EIA7_9GLOM</name>
<dbReference type="OrthoDB" id="2417728at2759"/>